<evidence type="ECO:0000313" key="1">
    <source>
        <dbReference type="EMBL" id="AFZ09950.1"/>
    </source>
</evidence>
<dbReference type="AlphaFoldDB" id="K9VRV4"/>
<gene>
    <name evidence="1" type="ORF">Osc7112_5739</name>
</gene>
<protein>
    <submittedName>
        <fullName evidence="1">Uncharacterized protein</fullName>
    </submittedName>
</protein>
<name>K9VRV4_9CYAN</name>
<dbReference type="HOGENOM" id="CLU_3390534_0_0_3"/>
<dbReference type="Proteomes" id="UP000010478">
    <property type="component" value="Chromosome"/>
</dbReference>
<proteinExistence type="predicted"/>
<dbReference type="KEGG" id="oni:Osc7112_5739"/>
<dbReference type="EMBL" id="CP003614">
    <property type="protein sequence ID" value="AFZ09950.1"/>
    <property type="molecule type" value="Genomic_DNA"/>
</dbReference>
<evidence type="ECO:0000313" key="2">
    <source>
        <dbReference type="Proteomes" id="UP000010478"/>
    </source>
</evidence>
<keyword evidence="2" id="KW-1185">Reference proteome</keyword>
<dbReference type="STRING" id="179408.Osc7112_5739"/>
<reference evidence="1 2" key="1">
    <citation type="submission" date="2012-05" db="EMBL/GenBank/DDBJ databases">
        <title>Finished chromosome of genome of Oscillatoria sp. PCC 7112.</title>
        <authorList>
            <consortium name="US DOE Joint Genome Institute"/>
            <person name="Gugger M."/>
            <person name="Coursin T."/>
            <person name="Rippka R."/>
            <person name="Tandeau De Marsac N."/>
            <person name="Huntemann M."/>
            <person name="Wei C.-L."/>
            <person name="Han J."/>
            <person name="Detter J.C."/>
            <person name="Han C."/>
            <person name="Tapia R."/>
            <person name="Davenport K."/>
            <person name="Daligault H."/>
            <person name="Erkkila T."/>
            <person name="Gu W."/>
            <person name="Munk A.C.C."/>
            <person name="Teshima H."/>
            <person name="Xu Y."/>
            <person name="Chain P."/>
            <person name="Chen A."/>
            <person name="Krypides N."/>
            <person name="Mavromatis K."/>
            <person name="Markowitz V."/>
            <person name="Szeto E."/>
            <person name="Ivanova N."/>
            <person name="Mikhailova N."/>
            <person name="Ovchinnikova G."/>
            <person name="Pagani I."/>
            <person name="Pati A."/>
            <person name="Goodwin L."/>
            <person name="Peters L."/>
            <person name="Pitluck S."/>
            <person name="Woyke T."/>
            <person name="Kerfeld C."/>
        </authorList>
    </citation>
    <scope>NUCLEOTIDE SEQUENCE [LARGE SCALE GENOMIC DNA]</scope>
    <source>
        <strain evidence="1 2">PCC 7112</strain>
    </source>
</reference>
<sequence length="32" mass="3457">MKGSNSLAIMVALHSVTSDPVYLHLPTYALRA</sequence>
<organism evidence="1 2">
    <name type="scientific">Phormidium nigroviride PCC 7112</name>
    <dbReference type="NCBI Taxonomy" id="179408"/>
    <lineage>
        <taxon>Bacteria</taxon>
        <taxon>Bacillati</taxon>
        <taxon>Cyanobacteriota</taxon>
        <taxon>Cyanophyceae</taxon>
        <taxon>Oscillatoriophycideae</taxon>
        <taxon>Oscillatoriales</taxon>
        <taxon>Oscillatoriaceae</taxon>
        <taxon>Phormidium</taxon>
    </lineage>
</organism>
<accession>K9VRV4</accession>